<comment type="caution">
    <text evidence="3">The sequence shown here is derived from an EMBL/GenBank/DDBJ whole genome shotgun (WGS) entry which is preliminary data.</text>
</comment>
<accession>A0A497E2W1</accession>
<feature type="domain" description="NAD-dependent epimerase/dehydratase" evidence="2">
    <location>
        <begin position="11"/>
        <end position="246"/>
    </location>
</feature>
<evidence type="ECO:0000256" key="1">
    <source>
        <dbReference type="ARBA" id="ARBA00007637"/>
    </source>
</evidence>
<dbReference type="Gene3D" id="3.40.50.720">
    <property type="entry name" value="NAD(P)-binding Rossmann-like Domain"/>
    <property type="match status" value="1"/>
</dbReference>
<gene>
    <name evidence="3" type="ORF">DRJ00_06395</name>
</gene>
<dbReference type="SUPFAM" id="SSF51735">
    <property type="entry name" value="NAD(P)-binding Rossmann-fold domains"/>
    <property type="match status" value="1"/>
</dbReference>
<reference evidence="3 4" key="1">
    <citation type="submission" date="2018-06" db="EMBL/GenBank/DDBJ databases">
        <title>Extensive metabolic versatility and redundancy in microbially diverse, dynamic hydrothermal sediments.</title>
        <authorList>
            <person name="Dombrowski N."/>
            <person name="Teske A."/>
            <person name="Baker B.J."/>
        </authorList>
    </citation>
    <scope>NUCLEOTIDE SEQUENCE [LARGE SCALE GENOMIC DNA]</scope>
    <source>
        <strain evidence="3">B47_G16</strain>
    </source>
</reference>
<dbReference type="PANTHER" id="PTHR43000">
    <property type="entry name" value="DTDP-D-GLUCOSE 4,6-DEHYDRATASE-RELATED"/>
    <property type="match status" value="1"/>
</dbReference>
<sequence length="321" mass="35998">MKESLIKDKRVLVTGGAGVIGRELLKLLIGKGASIFSVDRQPLPKGDWAGVLHIQKDLAKDSLDELHDFQPQIIFHLAASFERSKESPEFWDINWHDNVLLSHRIVDLAKEMPDLEVLVFASSYLVYSPSLYLSPSFRDVTYLKEDDRIAPRNLCGAAKHYTEEEIEFVKEVVNLSLRSIYARIFRVYGCGSRDVVSRWVRAALSGQDIEVYNKQNCFDFIFARDVAEGLLRLAESPNAEGAVNLGSGAARSIQEVLDCIGENVGQLRIRDLGIKEPFEASCADLTKLKQMTGWAPPTRLEEGIKMIIEFEQNSAGQGVRQ</sequence>
<dbReference type="Proteomes" id="UP000279422">
    <property type="component" value="Unassembled WGS sequence"/>
</dbReference>
<protein>
    <recommendedName>
        <fullName evidence="2">NAD-dependent epimerase/dehydratase domain-containing protein</fullName>
    </recommendedName>
</protein>
<evidence type="ECO:0000259" key="2">
    <source>
        <dbReference type="Pfam" id="PF01370"/>
    </source>
</evidence>
<dbReference type="Pfam" id="PF01370">
    <property type="entry name" value="Epimerase"/>
    <property type="match status" value="1"/>
</dbReference>
<proteinExistence type="inferred from homology"/>
<dbReference type="InterPro" id="IPR036291">
    <property type="entry name" value="NAD(P)-bd_dom_sf"/>
</dbReference>
<comment type="similarity">
    <text evidence="1">Belongs to the NAD(P)-dependent epimerase/dehydratase family.</text>
</comment>
<dbReference type="AlphaFoldDB" id="A0A497E2W1"/>
<dbReference type="EMBL" id="QMPZ01000100">
    <property type="protein sequence ID" value="RLE08390.1"/>
    <property type="molecule type" value="Genomic_DNA"/>
</dbReference>
<organism evidence="3 4">
    <name type="scientific">Aerophobetes bacterium</name>
    <dbReference type="NCBI Taxonomy" id="2030807"/>
    <lineage>
        <taxon>Bacteria</taxon>
        <taxon>Candidatus Aerophobota</taxon>
    </lineage>
</organism>
<name>A0A497E2W1_UNCAE</name>
<evidence type="ECO:0000313" key="4">
    <source>
        <dbReference type="Proteomes" id="UP000279422"/>
    </source>
</evidence>
<dbReference type="InterPro" id="IPR001509">
    <property type="entry name" value="Epimerase_deHydtase"/>
</dbReference>
<evidence type="ECO:0000313" key="3">
    <source>
        <dbReference type="EMBL" id="RLE08390.1"/>
    </source>
</evidence>